<evidence type="ECO:0000313" key="3">
    <source>
        <dbReference type="Proteomes" id="UP000307943"/>
    </source>
</evidence>
<dbReference type="Gene3D" id="2.160.20.10">
    <property type="entry name" value="Single-stranded right-handed beta-helix, Pectin lyase-like"/>
    <property type="match status" value="2"/>
</dbReference>
<dbReference type="Proteomes" id="UP000307943">
    <property type="component" value="Unassembled WGS sequence"/>
</dbReference>
<comment type="caution">
    <text evidence="2">The sequence shown here is derived from an EMBL/GenBank/DDBJ whole genome shotgun (WGS) entry which is preliminary data.</text>
</comment>
<keyword evidence="1" id="KW-0732">Signal</keyword>
<feature type="chain" id="PRO_5023052914" evidence="1">
    <location>
        <begin position="25"/>
        <end position="737"/>
    </location>
</feature>
<dbReference type="OrthoDB" id="2497321at2"/>
<dbReference type="InterPro" id="IPR012334">
    <property type="entry name" value="Pectin_lyas_fold"/>
</dbReference>
<feature type="signal peptide" evidence="1">
    <location>
        <begin position="1"/>
        <end position="24"/>
    </location>
</feature>
<reference evidence="2 3" key="1">
    <citation type="submission" date="2019-05" db="EMBL/GenBank/DDBJ databases">
        <title>We sequenced the genome of Paenibacillus hemerocallicola KCTC 33185 for further insight into its adaptation and study the phylogeny of Paenibacillus.</title>
        <authorList>
            <person name="Narsing Rao M.P."/>
        </authorList>
    </citation>
    <scope>NUCLEOTIDE SEQUENCE [LARGE SCALE GENOMIC DNA]</scope>
    <source>
        <strain evidence="2 3">KCTC 33185</strain>
    </source>
</reference>
<dbReference type="EMBL" id="VDCQ01000004">
    <property type="protein sequence ID" value="TNJ67545.1"/>
    <property type="molecule type" value="Genomic_DNA"/>
</dbReference>
<dbReference type="InterPro" id="IPR011050">
    <property type="entry name" value="Pectin_lyase_fold/virulence"/>
</dbReference>
<accession>A0A5C4TF36</accession>
<organism evidence="2 3">
    <name type="scientific">Paenibacillus hemerocallicola</name>
    <dbReference type="NCBI Taxonomy" id="1172614"/>
    <lineage>
        <taxon>Bacteria</taxon>
        <taxon>Bacillati</taxon>
        <taxon>Bacillota</taxon>
        <taxon>Bacilli</taxon>
        <taxon>Bacillales</taxon>
        <taxon>Paenibacillaceae</taxon>
        <taxon>Paenibacillus</taxon>
    </lineage>
</organism>
<dbReference type="AlphaFoldDB" id="A0A5C4TF36"/>
<name>A0A5C4TF36_9BACL</name>
<evidence type="ECO:0000256" key="1">
    <source>
        <dbReference type="SAM" id="SignalP"/>
    </source>
</evidence>
<evidence type="ECO:0000313" key="2">
    <source>
        <dbReference type="EMBL" id="TNJ67545.1"/>
    </source>
</evidence>
<dbReference type="PROSITE" id="PS51318">
    <property type="entry name" value="TAT"/>
    <property type="match status" value="1"/>
</dbReference>
<protein>
    <submittedName>
        <fullName evidence="2">Uncharacterized protein</fullName>
    </submittedName>
</protein>
<keyword evidence="3" id="KW-1185">Reference proteome</keyword>
<dbReference type="SUPFAM" id="SSF51126">
    <property type="entry name" value="Pectin lyase-like"/>
    <property type="match status" value="2"/>
</dbReference>
<proteinExistence type="predicted"/>
<dbReference type="InterPro" id="IPR006311">
    <property type="entry name" value="TAT_signal"/>
</dbReference>
<gene>
    <name evidence="2" type="ORF">FE784_03965</name>
</gene>
<sequence length="737" mass="76155">MQETNTMTRRAMLTSLGLAGAAMAAGGIMGGSANAVYGAGAADINIVDYGAVSGGVADASDAIQSAIDAAKGGLSGAVRFPKGRWKAKNIVVENCTLAFDDGAVLVLELGANDNGLLLRSNTRVLNATFEVTNTASPPDGNTGNVFRLGDYEAVAGEVCSDVRVYGAKLYCLNATRKAQAVEVLGQVNDFALEDIVFYGPFDAGIIVHWGGDVGSGDAHNKPVTYSYHPHDGVIRNIRFLPYNDIVGNYGIILSAVYDIIVENIVFDGWICPIRILPGDVYAQVAVYAEKHKVQTGIVIRDVEIGDPPARPANKASAPIFIQGSSATVRTPIGPTYTLDAISSIRISGVAYSLSPEKAYGGSPLILVYYSSGVSLEDVTAVGFESVGEYLALVEYSNDCRIAYTGATANGSRIYGCIGCTIDARTAGTAAAQTGGKTGLTAAGATFAGTLTTALALGATTMLLSAISPAVSVPRGHRIWLGEDKSVIIAKTTPLSATEANAVPIEPSRVSEAAGTAVAIKLVCAGLTVTGSFSKWEQGVMLSDVYGARIEADFALNGKYDVLLSGSRSDCIRIDHSRFEACGHKNDGSLMANIHLGTSGDRIAVTGCVFEPQGNPFLNRHIAGNAELSNVTISDNDFGGSALPAVAIGPQSAAASEKGKISIYGNTCRNGAELIAAGAIQGMYVGGSFQGLANAAPTTGYWRAGDSLANRTPAAGAPKGWRCTATGTPGTWVSEGNL</sequence>